<feature type="domain" description="L,D-TPase catalytic" evidence="7">
    <location>
        <begin position="326"/>
        <end position="445"/>
    </location>
</feature>
<dbReference type="GeneID" id="85014981"/>
<dbReference type="PANTHER" id="PTHR30582:SF33">
    <property type="entry name" value="EXPORTED PROTEIN"/>
    <property type="match status" value="1"/>
</dbReference>
<dbReference type="GO" id="GO:0071972">
    <property type="term" value="F:peptidoglycan L,D-transpeptidase activity"/>
    <property type="evidence" value="ECO:0007669"/>
    <property type="project" value="TreeGrafter"/>
</dbReference>
<dbReference type="InterPro" id="IPR050979">
    <property type="entry name" value="LD-transpeptidase"/>
</dbReference>
<comment type="pathway">
    <text evidence="1 6">Cell wall biogenesis; peptidoglycan biosynthesis.</text>
</comment>
<evidence type="ECO:0000259" key="7">
    <source>
        <dbReference type="PROSITE" id="PS52029"/>
    </source>
</evidence>
<dbReference type="AlphaFoldDB" id="A0A7W9W2P1"/>
<evidence type="ECO:0000256" key="4">
    <source>
        <dbReference type="ARBA" id="ARBA00022984"/>
    </source>
</evidence>
<dbReference type="Proteomes" id="UP000522163">
    <property type="component" value="Unassembled WGS sequence"/>
</dbReference>
<dbReference type="InterPro" id="IPR005490">
    <property type="entry name" value="LD_TPept_cat_dom"/>
</dbReference>
<dbReference type="CDD" id="cd16913">
    <property type="entry name" value="YkuD_like"/>
    <property type="match status" value="1"/>
</dbReference>
<dbReference type="GO" id="GO:0018104">
    <property type="term" value="P:peptidoglycan-protein cross-linking"/>
    <property type="evidence" value="ECO:0007669"/>
    <property type="project" value="TreeGrafter"/>
</dbReference>
<sequence length="446" mass="50619">MKKALLCSLGISILSIVCIVLIGLSLLSGRFFPGTYIENVDVSLLKREEAQELFSQKRQDAYHLVIIDKNGHQEDLYGKDIQLRYDSDFSHIPKPDSFYLLFSLGKKKNYDLEGSLHYDEAALNAFITKYLEKHDSDEEARAAFLTAYIPGKGYAVGDEQWSGKIDRDKFRTMLIQAISEGSSRIDLREGDFYQKPEAKTEELKPVAEEKNKSLQALLRYNFSGETVELTPDRYHQWMENGEFNKKALKDYVKELKALTDTAGKERAFHTEDGRVLLLKGKYGFSLSVKKEEAALLTNLKSNEAVSREAEYDTVATGRGASDLGNTYVEVDIAKQKMFYVENGEIKLSSDCVTGNVSRNNGTPDGIYPLTYKTKNATLKGEDYETKVSYWMPFNRGIGFHDAWWRNRFGGNIYLRGGSHGCVNLPPQIAKDLYQFVYQGMPIICHH</sequence>
<dbReference type="PANTHER" id="PTHR30582">
    <property type="entry name" value="L,D-TRANSPEPTIDASE"/>
    <property type="match status" value="1"/>
</dbReference>
<evidence type="ECO:0000313" key="8">
    <source>
        <dbReference type="EMBL" id="MBB6041462.1"/>
    </source>
</evidence>
<dbReference type="InterPro" id="IPR038063">
    <property type="entry name" value="Transpep_catalytic_dom"/>
</dbReference>
<dbReference type="UniPathway" id="UPA00219"/>
<dbReference type="InterPro" id="IPR022029">
    <property type="entry name" value="YoaR-like_PG-bd"/>
</dbReference>
<keyword evidence="4 6" id="KW-0573">Peptidoglycan synthesis</keyword>
<evidence type="ECO:0000313" key="9">
    <source>
        <dbReference type="Proteomes" id="UP000522163"/>
    </source>
</evidence>
<dbReference type="InterPro" id="IPR038054">
    <property type="entry name" value="LD_TPept-like_central_sf"/>
</dbReference>
<dbReference type="SUPFAM" id="SSF143985">
    <property type="entry name" value="L,D-transpeptidase pre-catalytic domain-like"/>
    <property type="match status" value="1"/>
</dbReference>
<reference evidence="8 9" key="1">
    <citation type="submission" date="2020-08" db="EMBL/GenBank/DDBJ databases">
        <title>Genomic Encyclopedia of Type Strains, Phase IV (KMG-IV): sequencing the most valuable type-strain genomes for metagenomic binning, comparative biology and taxonomic classification.</title>
        <authorList>
            <person name="Goeker M."/>
        </authorList>
    </citation>
    <scope>NUCLEOTIDE SEQUENCE [LARGE SCALE GENOMIC DNA]</scope>
    <source>
        <strain evidence="8 9">DSM 17245</strain>
    </source>
</reference>
<feature type="active site" description="Nucleophile" evidence="6">
    <location>
        <position position="421"/>
    </location>
</feature>
<evidence type="ECO:0000256" key="3">
    <source>
        <dbReference type="ARBA" id="ARBA00022960"/>
    </source>
</evidence>
<comment type="caution">
    <text evidence="8">The sequence shown here is derived from an EMBL/GenBank/DDBJ whole genome shotgun (WGS) entry which is preliminary data.</text>
</comment>
<gene>
    <name evidence="8" type="ORF">HNQ46_001442</name>
</gene>
<dbReference type="PROSITE" id="PS52029">
    <property type="entry name" value="LD_TPASE"/>
    <property type="match status" value="1"/>
</dbReference>
<accession>A0A7W9W2P1</accession>
<dbReference type="Pfam" id="PF03734">
    <property type="entry name" value="YkuD"/>
    <property type="match status" value="1"/>
</dbReference>
<keyword evidence="2" id="KW-0808">Transferase</keyword>
<dbReference type="EMBL" id="JACHHH010000006">
    <property type="protein sequence ID" value="MBB6041462.1"/>
    <property type="molecule type" value="Genomic_DNA"/>
</dbReference>
<feature type="active site" description="Proton donor/acceptor" evidence="6">
    <location>
        <position position="400"/>
    </location>
</feature>
<dbReference type="SUPFAM" id="SSF141523">
    <property type="entry name" value="L,D-transpeptidase catalytic domain-like"/>
    <property type="match status" value="1"/>
</dbReference>
<evidence type="ECO:0000256" key="1">
    <source>
        <dbReference type="ARBA" id="ARBA00004752"/>
    </source>
</evidence>
<evidence type="ECO:0000256" key="2">
    <source>
        <dbReference type="ARBA" id="ARBA00022679"/>
    </source>
</evidence>
<dbReference type="GO" id="GO:0005576">
    <property type="term" value="C:extracellular region"/>
    <property type="evidence" value="ECO:0007669"/>
    <property type="project" value="TreeGrafter"/>
</dbReference>
<keyword evidence="3 6" id="KW-0133">Cell shape</keyword>
<name>A0A7W9W2P1_9FIRM</name>
<dbReference type="RefSeq" id="WP_183684071.1">
    <property type="nucleotide sequence ID" value="NZ_CAUVGH010000036.1"/>
</dbReference>
<dbReference type="Gene3D" id="3.10.20.800">
    <property type="match status" value="1"/>
</dbReference>
<keyword evidence="5 6" id="KW-0961">Cell wall biogenesis/degradation</keyword>
<dbReference type="GO" id="GO:0016740">
    <property type="term" value="F:transferase activity"/>
    <property type="evidence" value="ECO:0007669"/>
    <property type="project" value="UniProtKB-KW"/>
</dbReference>
<dbReference type="Pfam" id="PF12229">
    <property type="entry name" value="PG_binding_4"/>
    <property type="match status" value="1"/>
</dbReference>
<evidence type="ECO:0000256" key="6">
    <source>
        <dbReference type="PROSITE-ProRule" id="PRU01373"/>
    </source>
</evidence>
<organism evidence="8 9">
    <name type="scientific">Oribacterium sinus</name>
    <dbReference type="NCBI Taxonomy" id="237576"/>
    <lineage>
        <taxon>Bacteria</taxon>
        <taxon>Bacillati</taxon>
        <taxon>Bacillota</taxon>
        <taxon>Clostridia</taxon>
        <taxon>Lachnospirales</taxon>
        <taxon>Lachnospiraceae</taxon>
        <taxon>Oribacterium</taxon>
    </lineage>
</organism>
<dbReference type="GO" id="GO:0071555">
    <property type="term" value="P:cell wall organization"/>
    <property type="evidence" value="ECO:0007669"/>
    <property type="project" value="UniProtKB-UniRule"/>
</dbReference>
<dbReference type="Gene3D" id="2.40.440.10">
    <property type="entry name" value="L,D-transpeptidase catalytic domain-like"/>
    <property type="match status" value="1"/>
</dbReference>
<dbReference type="GO" id="GO:0008360">
    <property type="term" value="P:regulation of cell shape"/>
    <property type="evidence" value="ECO:0007669"/>
    <property type="project" value="UniProtKB-UniRule"/>
</dbReference>
<protein>
    <submittedName>
        <fullName evidence="8">Vancomycin resistance protein YoaR</fullName>
    </submittedName>
</protein>
<evidence type="ECO:0000256" key="5">
    <source>
        <dbReference type="ARBA" id="ARBA00023316"/>
    </source>
</evidence>
<proteinExistence type="predicted"/>